<dbReference type="PANTHER" id="PTHR12905">
    <property type="entry name" value="METALLOPHOSPHOESTERASE"/>
    <property type="match status" value="1"/>
</dbReference>
<comment type="caution">
    <text evidence="1">The sequence shown here is derived from an EMBL/GenBank/DDBJ whole genome shotgun (WGS) entry which is preliminary data.</text>
</comment>
<dbReference type="Proteomes" id="UP000242791">
    <property type="component" value="Unassembled WGS sequence"/>
</dbReference>
<organism evidence="1 2">
    <name type="scientific">Blastomyces percursus</name>
    <dbReference type="NCBI Taxonomy" id="1658174"/>
    <lineage>
        <taxon>Eukaryota</taxon>
        <taxon>Fungi</taxon>
        <taxon>Dikarya</taxon>
        <taxon>Ascomycota</taxon>
        <taxon>Pezizomycotina</taxon>
        <taxon>Eurotiomycetes</taxon>
        <taxon>Eurotiomycetidae</taxon>
        <taxon>Onygenales</taxon>
        <taxon>Ajellomycetaceae</taxon>
        <taxon>Blastomyces</taxon>
    </lineage>
</organism>
<dbReference type="EMBL" id="LGTZ01002558">
    <property type="protein sequence ID" value="OJD12722.1"/>
    <property type="molecule type" value="Genomic_DNA"/>
</dbReference>
<dbReference type="InterPro" id="IPR029052">
    <property type="entry name" value="Metallo-depent_PP-like"/>
</dbReference>
<evidence type="ECO:0008006" key="3">
    <source>
        <dbReference type="Google" id="ProtNLM"/>
    </source>
</evidence>
<evidence type="ECO:0000313" key="1">
    <source>
        <dbReference type="EMBL" id="OJD12722.1"/>
    </source>
</evidence>
<sequence>MTTPGNDHSTTYPYPTPIPPDTDILVTHTPPAHHLDNFPYSVGCPHLLRAAWCIRPLLHVFGHVHVGRGVERAYYDRAQDAWEALCGARAENGALWERGSGVWRFAAGGGWWRDLCGLDGVWSMTGRVVWEGVKAVVVGRLWDGMGLGREGWMVNAACLDGSGKVLRGATVIEI</sequence>
<dbReference type="SUPFAM" id="SSF56300">
    <property type="entry name" value="Metallo-dependent phosphatases"/>
    <property type="match status" value="1"/>
</dbReference>
<dbReference type="PANTHER" id="PTHR12905:SF18">
    <property type="entry name" value="ESTER HYDROLASE, PUTATIVE (AFU_ORTHOLOGUE AFUA_4G03130)-RELATED"/>
    <property type="match status" value="1"/>
</dbReference>
<reference evidence="1 2" key="1">
    <citation type="submission" date="2015-08" db="EMBL/GenBank/DDBJ databases">
        <title>Emmonsia species relationships and genome sequence.</title>
        <authorList>
            <person name="Cuomo C.A."/>
            <person name="Schwartz I.S."/>
            <person name="Kenyon C."/>
            <person name="De Hoog G.S."/>
            <person name="Govender N.P."/>
            <person name="Botha A."/>
            <person name="Moreno L."/>
            <person name="De Vries M."/>
            <person name="Munoz J.F."/>
            <person name="Stielow J.B."/>
        </authorList>
    </citation>
    <scope>NUCLEOTIDE SEQUENCE [LARGE SCALE GENOMIC DNA]</scope>
    <source>
        <strain evidence="1 2">EI222</strain>
    </source>
</reference>
<keyword evidence="2" id="KW-1185">Reference proteome</keyword>
<dbReference type="AlphaFoldDB" id="A0A1J9P9V6"/>
<dbReference type="Gene3D" id="3.60.21.10">
    <property type="match status" value="1"/>
</dbReference>
<proteinExistence type="predicted"/>
<dbReference type="InterPro" id="IPR051693">
    <property type="entry name" value="UPF0046_metallophosphoest"/>
</dbReference>
<accession>A0A1J9P9V6</accession>
<evidence type="ECO:0000313" key="2">
    <source>
        <dbReference type="Proteomes" id="UP000242791"/>
    </source>
</evidence>
<dbReference type="VEuPathDB" id="FungiDB:ACJ73_09307"/>
<name>A0A1J9P9V6_9EURO</name>
<dbReference type="OrthoDB" id="630188at2759"/>
<gene>
    <name evidence="1" type="ORF">ACJ73_09307</name>
</gene>
<protein>
    <recommendedName>
        <fullName evidence="3">Calcineurin-like phosphoesterase domain-containing protein</fullName>
    </recommendedName>
</protein>